<keyword evidence="2" id="KW-0472">Membrane</keyword>
<gene>
    <name evidence="4" type="primary">LOC101858805</name>
</gene>
<dbReference type="GeneID" id="101858805"/>
<dbReference type="Proteomes" id="UP000694888">
    <property type="component" value="Unplaced"/>
</dbReference>
<name>A0ABM1VZL0_APLCA</name>
<evidence type="ECO:0000313" key="3">
    <source>
        <dbReference type="Proteomes" id="UP000694888"/>
    </source>
</evidence>
<accession>A0ABM1VZL0</accession>
<proteinExistence type="predicted"/>
<organism evidence="3 4">
    <name type="scientific">Aplysia californica</name>
    <name type="common">California sea hare</name>
    <dbReference type="NCBI Taxonomy" id="6500"/>
    <lineage>
        <taxon>Eukaryota</taxon>
        <taxon>Metazoa</taxon>
        <taxon>Spiralia</taxon>
        <taxon>Lophotrochozoa</taxon>
        <taxon>Mollusca</taxon>
        <taxon>Gastropoda</taxon>
        <taxon>Heterobranchia</taxon>
        <taxon>Euthyneura</taxon>
        <taxon>Tectipleura</taxon>
        <taxon>Aplysiida</taxon>
        <taxon>Aplysioidea</taxon>
        <taxon>Aplysiidae</taxon>
        <taxon>Aplysia</taxon>
    </lineage>
</organism>
<feature type="region of interest" description="Disordered" evidence="1">
    <location>
        <begin position="72"/>
        <end position="126"/>
    </location>
</feature>
<keyword evidence="2" id="KW-0812">Transmembrane</keyword>
<keyword evidence="3" id="KW-1185">Reference proteome</keyword>
<feature type="transmembrane region" description="Helical" evidence="2">
    <location>
        <begin position="20"/>
        <end position="43"/>
    </location>
</feature>
<protein>
    <submittedName>
        <fullName evidence="4">Uncharacterized protein LOC101858805</fullName>
    </submittedName>
</protein>
<dbReference type="RefSeq" id="XP_035827853.1">
    <property type="nucleotide sequence ID" value="XM_035971960.1"/>
</dbReference>
<feature type="compositionally biased region" description="Low complexity" evidence="1">
    <location>
        <begin position="110"/>
        <end position="122"/>
    </location>
</feature>
<evidence type="ECO:0000313" key="4">
    <source>
        <dbReference type="RefSeq" id="XP_035827853.1"/>
    </source>
</evidence>
<reference evidence="4" key="1">
    <citation type="submission" date="2025-08" db="UniProtKB">
        <authorList>
            <consortium name="RefSeq"/>
        </authorList>
    </citation>
    <scope>IDENTIFICATION</scope>
</reference>
<evidence type="ECO:0000256" key="2">
    <source>
        <dbReference type="SAM" id="Phobius"/>
    </source>
</evidence>
<feature type="compositionally biased region" description="Polar residues" evidence="1">
    <location>
        <begin position="84"/>
        <end position="93"/>
    </location>
</feature>
<sequence length="156" mass="17582">MADVKTQLQQYKDDSDTITVAAVVAVIGLVVFCFSTVALFLWLRKERLRTKMYQSKCGEPKDEREEYPCVNVEMGNRPLPNTPAPTGQTTRAKTITVDAPRTDGGRRRNNSNNNSNNNIYNNDNDDDDHYYEIPIMSPVSAPTQKGNDNYSWSVSV</sequence>
<keyword evidence="2" id="KW-1133">Transmembrane helix</keyword>
<evidence type="ECO:0000256" key="1">
    <source>
        <dbReference type="SAM" id="MobiDB-lite"/>
    </source>
</evidence>